<sequence length="114" mass="13352">MKRTDNHIIDPYTSAARYHHQFVMIHPFLDGNGRVARILLNTLLLKHAGHLVAFGLDEHEKAEYLDRVRQNAKMFHQEDMVVGFPYQKFRVEFSGLVLRKSIMGLTEMLRCIQE</sequence>
<keyword evidence="2" id="KW-0547">Nucleotide-binding</keyword>
<dbReference type="EMBL" id="CDHN01000003">
    <property type="protein sequence ID" value="CEJ91208.1"/>
    <property type="molecule type" value="Genomic_DNA"/>
</dbReference>
<feature type="domain" description="Fido" evidence="3">
    <location>
        <begin position="1"/>
        <end position="87"/>
    </location>
</feature>
<accession>A0A0A1TKR1</accession>
<dbReference type="PROSITE" id="PS51459">
    <property type="entry name" value="FIDO"/>
    <property type="match status" value="1"/>
</dbReference>
<evidence type="ECO:0000256" key="1">
    <source>
        <dbReference type="PIRSR" id="PIRSR640198-1"/>
    </source>
</evidence>
<dbReference type="GO" id="GO:0005524">
    <property type="term" value="F:ATP binding"/>
    <property type="evidence" value="ECO:0007669"/>
    <property type="project" value="UniProtKB-KW"/>
</dbReference>
<evidence type="ECO:0000313" key="4">
    <source>
        <dbReference type="EMBL" id="CEJ91208.1"/>
    </source>
</evidence>
<feature type="active site" evidence="1">
    <location>
        <position position="26"/>
    </location>
</feature>
<dbReference type="PANTHER" id="PTHR13504:SF38">
    <property type="entry name" value="FIDO DOMAIN-CONTAINING PROTEIN"/>
    <property type="match status" value="1"/>
</dbReference>
<dbReference type="HOGENOM" id="CLU_2122787_0_0_1"/>
<dbReference type="InterPro" id="IPR040198">
    <property type="entry name" value="Fido_containing"/>
</dbReference>
<dbReference type="AlphaFoldDB" id="A0A0A1TKR1"/>
<dbReference type="Pfam" id="PF02661">
    <property type="entry name" value="Fic"/>
    <property type="match status" value="1"/>
</dbReference>
<dbReference type="SUPFAM" id="SSF140931">
    <property type="entry name" value="Fic-like"/>
    <property type="match status" value="1"/>
</dbReference>
<dbReference type="InterPro" id="IPR036597">
    <property type="entry name" value="Fido-like_dom_sf"/>
</dbReference>
<evidence type="ECO:0000259" key="3">
    <source>
        <dbReference type="PROSITE" id="PS51459"/>
    </source>
</evidence>
<feature type="binding site" evidence="2">
    <location>
        <begin position="30"/>
        <end position="37"/>
    </location>
    <ligand>
        <name>ATP</name>
        <dbReference type="ChEBI" id="CHEBI:30616"/>
    </ligand>
</feature>
<gene>
    <name evidence="4" type="ORF">VHEMI06936</name>
</gene>
<keyword evidence="2" id="KW-0067">ATP-binding</keyword>
<dbReference type="Proteomes" id="UP000039046">
    <property type="component" value="Unassembled WGS sequence"/>
</dbReference>
<dbReference type="PANTHER" id="PTHR13504">
    <property type="entry name" value="FIDO DOMAIN-CONTAINING PROTEIN DDB_G0283145"/>
    <property type="match status" value="1"/>
</dbReference>
<reference evidence="4 5" key="1">
    <citation type="journal article" date="2015" name="Genome Announc.">
        <title>Draft Genome Sequence and Gene Annotation of the Entomopathogenic Fungus Verticillium hemipterigenum.</title>
        <authorList>
            <person name="Horn F."/>
            <person name="Habel A."/>
            <person name="Scharf D.H."/>
            <person name="Dworschak J."/>
            <person name="Brakhage A.A."/>
            <person name="Guthke R."/>
            <person name="Hertweck C."/>
            <person name="Linde J."/>
        </authorList>
    </citation>
    <scope>NUCLEOTIDE SEQUENCE [LARGE SCALE GENOMIC DNA]</scope>
</reference>
<organism evidence="4 5">
    <name type="scientific">[Torrubiella] hemipterigena</name>
    <dbReference type="NCBI Taxonomy" id="1531966"/>
    <lineage>
        <taxon>Eukaryota</taxon>
        <taxon>Fungi</taxon>
        <taxon>Dikarya</taxon>
        <taxon>Ascomycota</taxon>
        <taxon>Pezizomycotina</taxon>
        <taxon>Sordariomycetes</taxon>
        <taxon>Hypocreomycetidae</taxon>
        <taxon>Hypocreales</taxon>
        <taxon>Clavicipitaceae</taxon>
        <taxon>Clavicipitaceae incertae sedis</taxon>
        <taxon>'Torrubiella' clade</taxon>
    </lineage>
</organism>
<evidence type="ECO:0000313" key="5">
    <source>
        <dbReference type="Proteomes" id="UP000039046"/>
    </source>
</evidence>
<keyword evidence="5" id="KW-1185">Reference proteome</keyword>
<protein>
    <recommendedName>
        <fullName evidence="3">Fido domain-containing protein</fullName>
    </recommendedName>
</protein>
<dbReference type="InterPro" id="IPR003812">
    <property type="entry name" value="Fido"/>
</dbReference>
<name>A0A0A1TKR1_9HYPO</name>
<dbReference type="OrthoDB" id="4935535at2759"/>
<dbReference type="Gene3D" id="1.10.3290.10">
    <property type="entry name" value="Fido-like domain"/>
    <property type="match status" value="1"/>
</dbReference>
<evidence type="ECO:0000256" key="2">
    <source>
        <dbReference type="PIRSR" id="PIRSR640198-2"/>
    </source>
</evidence>
<proteinExistence type="predicted"/>
<dbReference type="STRING" id="1531966.A0A0A1TKR1"/>